<dbReference type="InterPro" id="IPR000159">
    <property type="entry name" value="RA_dom"/>
</dbReference>
<evidence type="ECO:0000256" key="2">
    <source>
        <dbReference type="SAM" id="MobiDB-lite"/>
    </source>
</evidence>
<feature type="region of interest" description="Disordered" evidence="2">
    <location>
        <begin position="656"/>
        <end position="683"/>
    </location>
</feature>
<feature type="compositionally biased region" description="Basic and acidic residues" evidence="2">
    <location>
        <begin position="1317"/>
        <end position="1327"/>
    </location>
</feature>
<feature type="compositionally biased region" description="Basic and acidic residues" evidence="2">
    <location>
        <begin position="1678"/>
        <end position="1692"/>
    </location>
</feature>
<sequence length="2149" mass="245014">METAVGSREMERENLSRIIAEWNANRLDLFELSQPNEDLEFHGVMRYFFQDTGSKVATKCIRVSSTATTSDVIDILVEKFRPDMRMLTASTFAMYEVHANGEERKLPSDERPLFVQLNWNKDDREGRFLLKREDEVTPAGYFESEDLMQNFKRKLTKKEKKEKRKKDRKEARQRARDNSENQPNDPNASMSEKLYTELPESSFTRSISNPEAVMRRRRQQKLEKKLEEFRGKDGGLDSGGMLKVYGETLFPDVPYKTILVAIDDDAGYIVQEALDKYGRDEENASDYCLVKVVVPPGANPNEYVVTGGWGKETILDDDERPLHIIMRYPRNKGSLMFQLKKRPMGYQPRKKKNKKNKNKAQSPSSDRSWQYDDITPVQQDKLPYLLELSPDGNEVVEYRPQVHRIQPNMTEIGTERSSSGQFIQLFSPNIHPRHCVLTNMEGAVTVTPANADAETFINNQKVYETTLLHHGSVLRFGKMHTYRFCDPRAGDMEQKGKFDDILPASLEFKETGEDAFLASIISEVNGAAVHFKLAPTYSLYMACRYRQSPYSLQMIRTPTERAHRMTAFVNKMADMIERTIMENQDVAGALSFWMANASEFLHFLKQDVDLSSVTIDAQDIVAAAIQQAFRYLVKCMQEELEISMAAFLDPHEEADNTDHDSIIDDDRSMDSHQSWRSKERSGRWLMPSARTKHGGRPTLGDVLHTLSSAMTLLRRCRVNAALTIQLFSQLFHFVNMWLFNKIVLEPRLGLCTQEWGARLKSRLTRIESWAEKQGLELAADCHLSRIIQAAHLLQAPKSSADDIASISSTCFKLNSLQLRALLEQYQSGGGEPHIPHQLIDSVVAVAQNTADELTRSDGRDVKLEEDPDLQLPFLLPEDGYSCDIVRGVPNGLQEFLAPLESTGLCRLTVYSPAKGTWTVHFAGGSGGGGGGEIVKSPPGDAFSPEQQQQSPQQQGIPYDTNIPPGDPENYSVKFVKGNTGMGLSIVAAKGVNQNHLGIYIKSVVPGGSASHDGRLRAGDQLLKVNGNSLIGVTQERAAEFMMKSGPHVTLEVAKQGAIFHGLATLLSQPSPIMQRAMPPRQYSGSIGNRPRPKSEDVLGSMRSQNDPRWTYEHGQRDRLTPHREAEDIPRGGYHMQSKEVDKAKSSPNLLNDTASGPDRMRGASTSDLYEKYKQDPYRTLPRDKSKHSSTSNLQPQQVRPGIQQPPPPSDTAMRSKSTSNLDSGPYERNDRSVRPAQSSINVRGYGPPYQDRQQSPSLTRQGQKPATPEVQRYQPSPRQTGPPPQRYGLRPTAAYSDNQPSSKPQTPQSVSSVGSRSYREPEREQPLHQKPYQSPIDTYRPPVHQPAEQTQPPQRTYTPQREDPPPPQRGFPPQRKEPPPAQRGYTSQREEPPPPQQSTFRPTDIYAKPIRPQTQKLSAQQQQQSPPNQQPPQYKDVRSQYKQDVYSSSDPLPPPPPVTSYDNVPSDFPPPPPDLPPPDDDGRNYSQPPPPPTQMEIQQHQPPPPRLASATLERDQRKKELLENQKRWHDEQKARIHEENKVRMREKQRPADIPRAHYGTVPGADPQRNRYSEYIVQQNEKPAQSPNRASAYGDLPVRQPPPIKEKPKPVPAPKPKGFNTQTAAPKVAVTSPGGSKTPVAADQARFRYESSSDYKSPVQTLKKESSSSPVPPSSPSPWEREKKEKEKAAREMEMRRMIDGEIEHLEHIPDRTPDQEERLKTLKMEQQFQQRVLEMKAKQNDDDDDDSDKDIKDTALGRGRLLQMVQQDLEHARQRIEDNDNQRVYYEEEQERERYERQERRLQQLQQEREDQKMRLQQRQDRRDKEQEAWLRKQNEMREQLRREAEESQRLKKLEEERQEQQRVMEEMRQKREAEQAALREIEARREAEERQIRQKEEEMRARHEQQQREHVERERRLEEERRRLESQLQGPKDPNVYYAKPYQPYKGDEDDVLQATVNSYHVPAPERSHIGSSQGPSIAVPPPPQRTSSYGTLERNPYKPELAYASPSGAKKVSFHDTAQSYGDSDYTGSMYRTSSTSSGGSLPSPPSSNYEQEYNTPSNSKNHQTYTTAPTPGVIGTQEIYNDPRARIQAAKDQKNPRHPEPQRMSFRDKMKMFADEIGDQSPLEKPKSSKWELEFMQQHNKSLNGT</sequence>
<dbReference type="SMART" id="SM01132">
    <property type="entry name" value="DIL"/>
    <property type="match status" value="1"/>
</dbReference>
<dbReference type="InterPro" id="IPR001478">
    <property type="entry name" value="PDZ"/>
</dbReference>
<dbReference type="InterPro" id="IPR036034">
    <property type="entry name" value="PDZ_sf"/>
</dbReference>
<dbReference type="Pfam" id="PF00498">
    <property type="entry name" value="FHA"/>
    <property type="match status" value="1"/>
</dbReference>
<feature type="domain" description="Ras-associating" evidence="4">
    <location>
        <begin position="41"/>
        <end position="135"/>
    </location>
</feature>
<dbReference type="SUPFAM" id="SSF49879">
    <property type="entry name" value="SMAD/FHA domain"/>
    <property type="match status" value="1"/>
</dbReference>
<feature type="compositionally biased region" description="Polar residues" evidence="2">
    <location>
        <begin position="1251"/>
        <end position="1264"/>
    </location>
</feature>
<dbReference type="InterPro" id="IPR002710">
    <property type="entry name" value="Dilute_dom"/>
</dbReference>
<feature type="compositionally biased region" description="Basic and acidic residues" evidence="2">
    <location>
        <begin position="1771"/>
        <end position="1781"/>
    </location>
</feature>
<dbReference type="CDD" id="cd01782">
    <property type="entry name" value="RA1_Afadin"/>
    <property type="match status" value="1"/>
</dbReference>
<dbReference type="Pfam" id="PF00595">
    <property type="entry name" value="PDZ"/>
    <property type="match status" value="1"/>
</dbReference>
<reference evidence="7" key="1">
    <citation type="submission" date="2025-08" db="UniProtKB">
        <authorList>
            <consortium name="RefSeq"/>
        </authorList>
    </citation>
    <scope>IDENTIFICATION</scope>
    <source>
        <tissue evidence="7">Testes</tissue>
    </source>
</reference>
<feature type="compositionally biased region" description="Polar residues" evidence="2">
    <location>
        <begin position="2053"/>
        <end position="2072"/>
    </location>
</feature>
<feature type="region of interest" description="Disordered" evidence="2">
    <location>
        <begin position="1076"/>
        <end position="1692"/>
    </location>
</feature>
<dbReference type="Gene3D" id="3.10.20.90">
    <property type="entry name" value="Phosphatidylinositol 3-kinase Catalytic Subunit, Chain A, domain 1"/>
    <property type="match status" value="2"/>
</dbReference>
<dbReference type="Gene3D" id="2.60.200.20">
    <property type="match status" value="1"/>
</dbReference>
<evidence type="ECO:0000256" key="1">
    <source>
        <dbReference type="ARBA" id="ARBA00022889"/>
    </source>
</evidence>
<dbReference type="SUPFAM" id="SSF50156">
    <property type="entry name" value="PDZ domain-like"/>
    <property type="match status" value="1"/>
</dbReference>
<dbReference type="CDD" id="cd01781">
    <property type="entry name" value="RA2_Afadin"/>
    <property type="match status" value="1"/>
</dbReference>
<dbReference type="SUPFAM" id="SSF54236">
    <property type="entry name" value="Ubiquitin-like"/>
    <property type="match status" value="2"/>
</dbReference>
<protein>
    <submittedName>
        <fullName evidence="7">Afadin</fullName>
    </submittedName>
</protein>
<feature type="domain" description="Dilute" evidence="5">
    <location>
        <begin position="570"/>
        <end position="848"/>
    </location>
</feature>
<dbReference type="InterPro" id="IPR028842">
    <property type="entry name" value="Afadin"/>
</dbReference>
<dbReference type="CDD" id="cd06789">
    <property type="entry name" value="PDZ_AFDN-like"/>
    <property type="match status" value="1"/>
</dbReference>
<dbReference type="Pfam" id="PF01843">
    <property type="entry name" value="DIL"/>
    <property type="match status" value="1"/>
</dbReference>
<accession>A0ABM0M1V6</accession>
<evidence type="ECO:0000259" key="4">
    <source>
        <dbReference type="PROSITE" id="PS50200"/>
    </source>
</evidence>
<dbReference type="InterPro" id="IPR037977">
    <property type="entry name" value="CBD_Afadin"/>
</dbReference>
<feature type="compositionally biased region" description="Polar residues" evidence="2">
    <location>
        <begin position="1145"/>
        <end position="1154"/>
    </location>
</feature>
<feature type="compositionally biased region" description="Basic residues" evidence="2">
    <location>
        <begin position="345"/>
        <end position="358"/>
    </location>
</feature>
<feature type="domain" description="Ras-associating" evidence="4">
    <location>
        <begin position="238"/>
        <end position="344"/>
    </location>
</feature>
<feature type="region of interest" description="Disordered" evidence="2">
    <location>
        <begin position="345"/>
        <end position="372"/>
    </location>
</feature>
<feature type="compositionally biased region" description="Basic and acidic residues" evidence="2">
    <location>
        <begin position="168"/>
        <end position="179"/>
    </location>
</feature>
<feature type="compositionally biased region" description="Basic and acidic residues" evidence="2">
    <location>
        <begin position="1512"/>
        <end position="1555"/>
    </location>
</feature>
<feature type="region of interest" description="Disordered" evidence="2">
    <location>
        <begin position="928"/>
        <end position="959"/>
    </location>
</feature>
<dbReference type="Pfam" id="PF00788">
    <property type="entry name" value="RA"/>
    <property type="match status" value="2"/>
</dbReference>
<proteinExistence type="predicted"/>
<dbReference type="PANTHER" id="PTHR10398">
    <property type="entry name" value="AFADIN"/>
    <property type="match status" value="1"/>
</dbReference>
<feature type="region of interest" description="Disordered" evidence="2">
    <location>
        <begin position="1771"/>
        <end position="2108"/>
    </location>
</feature>
<feature type="compositionally biased region" description="Polar residues" evidence="2">
    <location>
        <begin position="1188"/>
        <end position="1197"/>
    </location>
</feature>
<dbReference type="Gene3D" id="2.30.42.10">
    <property type="match status" value="1"/>
</dbReference>
<dbReference type="Proteomes" id="UP000694865">
    <property type="component" value="Unplaced"/>
</dbReference>
<name>A0ABM0M1V6_SACKO</name>
<feature type="compositionally biased region" description="Polar residues" evidence="2">
    <location>
        <begin position="1212"/>
        <end position="1222"/>
    </location>
</feature>
<dbReference type="PANTHER" id="PTHR10398:SF2">
    <property type="entry name" value="AFADIN"/>
    <property type="match status" value="1"/>
</dbReference>
<feature type="compositionally biased region" description="Low complexity" evidence="2">
    <location>
        <begin position="1412"/>
        <end position="1433"/>
    </location>
</feature>
<keyword evidence="6" id="KW-1185">Reference proteome</keyword>
<feature type="compositionally biased region" description="Polar residues" evidence="2">
    <location>
        <begin position="180"/>
        <end position="190"/>
    </location>
</feature>
<feature type="compositionally biased region" description="Low complexity" evidence="2">
    <location>
        <begin position="2028"/>
        <end position="2052"/>
    </location>
</feature>
<evidence type="ECO:0000313" key="7">
    <source>
        <dbReference type="RefSeq" id="XP_006813997.1"/>
    </source>
</evidence>
<dbReference type="PROSITE" id="PS51126">
    <property type="entry name" value="DILUTE"/>
    <property type="match status" value="1"/>
</dbReference>
<dbReference type="GeneID" id="100313547"/>
<dbReference type="InterPro" id="IPR000253">
    <property type="entry name" value="FHA_dom"/>
</dbReference>
<dbReference type="CDD" id="cd22711">
    <property type="entry name" value="FHA_AFDN"/>
    <property type="match status" value="1"/>
</dbReference>
<gene>
    <name evidence="7" type="primary">LOC100313547</name>
</gene>
<evidence type="ECO:0000259" key="5">
    <source>
        <dbReference type="PROSITE" id="PS51126"/>
    </source>
</evidence>
<dbReference type="CDD" id="cd15471">
    <property type="entry name" value="Myo5p-like_CBD_afadin"/>
    <property type="match status" value="1"/>
</dbReference>
<feature type="compositionally biased region" description="Low complexity" evidence="2">
    <location>
        <begin position="1349"/>
        <end position="1359"/>
    </location>
</feature>
<dbReference type="RefSeq" id="XP_006813997.1">
    <property type="nucleotide sequence ID" value="XM_006813934.1"/>
</dbReference>
<dbReference type="InterPro" id="IPR029071">
    <property type="entry name" value="Ubiquitin-like_domsf"/>
</dbReference>
<feature type="compositionally biased region" description="Pro residues" evidence="2">
    <location>
        <begin position="1467"/>
        <end position="1476"/>
    </location>
</feature>
<dbReference type="PROSITE" id="PS50200">
    <property type="entry name" value="RA"/>
    <property type="match status" value="2"/>
</dbReference>
<feature type="compositionally biased region" description="Basic and acidic residues" evidence="2">
    <location>
        <begin position="1168"/>
        <end position="1183"/>
    </location>
</feature>
<dbReference type="PROSITE" id="PS50106">
    <property type="entry name" value="PDZ"/>
    <property type="match status" value="1"/>
</dbReference>
<keyword evidence="1" id="KW-0130">Cell adhesion</keyword>
<feature type="compositionally biased region" description="Basic residues" evidence="2">
    <location>
        <begin position="153"/>
        <end position="167"/>
    </location>
</feature>
<evidence type="ECO:0000259" key="3">
    <source>
        <dbReference type="PROSITE" id="PS50106"/>
    </source>
</evidence>
<feature type="compositionally biased region" description="Basic and acidic residues" evidence="2">
    <location>
        <begin position="2084"/>
        <end position="2108"/>
    </location>
</feature>
<feature type="compositionally biased region" description="Basic and acidic residues" evidence="2">
    <location>
        <begin position="1109"/>
        <end position="1129"/>
    </location>
</feature>
<dbReference type="SMART" id="SM00228">
    <property type="entry name" value="PDZ"/>
    <property type="match status" value="1"/>
</dbReference>
<feature type="compositionally biased region" description="Basic and acidic residues" evidence="2">
    <location>
        <begin position="1791"/>
        <end position="1926"/>
    </location>
</feature>
<feature type="region of interest" description="Disordered" evidence="2">
    <location>
        <begin position="153"/>
        <end position="219"/>
    </location>
</feature>
<feature type="compositionally biased region" description="Polar residues" evidence="2">
    <location>
        <begin position="199"/>
        <end position="209"/>
    </location>
</feature>
<evidence type="ECO:0000313" key="6">
    <source>
        <dbReference type="Proteomes" id="UP000694865"/>
    </source>
</evidence>
<feature type="compositionally biased region" description="Polar residues" evidence="2">
    <location>
        <begin position="1295"/>
        <end position="1315"/>
    </location>
</feature>
<feature type="domain" description="PDZ" evidence="3">
    <location>
        <begin position="971"/>
        <end position="1056"/>
    </location>
</feature>
<dbReference type="InterPro" id="IPR008984">
    <property type="entry name" value="SMAD_FHA_dom_sf"/>
</dbReference>
<feature type="region of interest" description="Disordered" evidence="2">
    <location>
        <begin position="1723"/>
        <end position="1759"/>
    </location>
</feature>
<dbReference type="SMART" id="SM00314">
    <property type="entry name" value="RA"/>
    <property type="match status" value="2"/>
</dbReference>
<organism evidence="6 7">
    <name type="scientific">Saccoglossus kowalevskii</name>
    <name type="common">Acorn worm</name>
    <dbReference type="NCBI Taxonomy" id="10224"/>
    <lineage>
        <taxon>Eukaryota</taxon>
        <taxon>Metazoa</taxon>
        <taxon>Hemichordata</taxon>
        <taxon>Enteropneusta</taxon>
        <taxon>Harrimaniidae</taxon>
        <taxon>Saccoglossus</taxon>
    </lineage>
</organism>
<feature type="compositionally biased region" description="Low complexity" evidence="2">
    <location>
        <begin position="943"/>
        <end position="954"/>
    </location>
</feature>
<feature type="compositionally biased region" description="Basic and acidic residues" evidence="2">
    <location>
        <begin position="656"/>
        <end position="670"/>
    </location>
</feature>
<feature type="compositionally biased region" description="Polar residues" evidence="2">
    <location>
        <begin position="1575"/>
        <end position="1588"/>
    </location>
</feature>